<reference evidence="1 2" key="1">
    <citation type="submission" date="2020-08" db="EMBL/GenBank/DDBJ databases">
        <title>Genomic Encyclopedia of Type Strains, Phase III (KMG-III): the genomes of soil and plant-associated and newly described type strains.</title>
        <authorList>
            <person name="Whitman W."/>
        </authorList>
    </citation>
    <scope>NUCLEOTIDE SEQUENCE [LARGE SCALE GENOMIC DNA]</scope>
    <source>
        <strain evidence="1 2">CECT 8280</strain>
    </source>
</reference>
<protein>
    <recommendedName>
        <fullName evidence="3">Flagellar protein FliT</fullName>
    </recommendedName>
</protein>
<proteinExistence type="predicted"/>
<evidence type="ECO:0000313" key="2">
    <source>
        <dbReference type="Proteomes" id="UP000542811"/>
    </source>
</evidence>
<comment type="caution">
    <text evidence="1">The sequence shown here is derived from an EMBL/GenBank/DDBJ whole genome shotgun (WGS) entry which is preliminary data.</text>
</comment>
<evidence type="ECO:0000313" key="1">
    <source>
        <dbReference type="EMBL" id="MBB3162803.1"/>
    </source>
</evidence>
<dbReference type="Proteomes" id="UP000542811">
    <property type="component" value="Unassembled WGS sequence"/>
</dbReference>
<dbReference type="RefSeq" id="WP_245289791.1">
    <property type="nucleotide sequence ID" value="NZ_JAAXQU010000004.1"/>
</dbReference>
<evidence type="ECO:0008006" key="3">
    <source>
        <dbReference type="Google" id="ProtNLM"/>
    </source>
</evidence>
<gene>
    <name evidence="1" type="ORF">FHS25_003266</name>
</gene>
<name>A0ABR6G952_9HYPH</name>
<keyword evidence="2" id="KW-1185">Reference proteome</keyword>
<dbReference type="EMBL" id="JACHXX010000003">
    <property type="protein sequence ID" value="MBB3162803.1"/>
    <property type="molecule type" value="Genomic_DNA"/>
</dbReference>
<sequence>MMDRLGYFKWVTADPTALNAVDRQIVVRQIVDELQEICDRDAGSGGIDRYPALNRLLQTIRASIISIAKADDSCWEGIIDELLQLRTTMVDLRASQGARISH</sequence>
<accession>A0ABR6G952</accession>
<organism evidence="1 2">
    <name type="scientific">Rhizobium laguerreae</name>
    <dbReference type="NCBI Taxonomy" id="1076926"/>
    <lineage>
        <taxon>Bacteria</taxon>
        <taxon>Pseudomonadati</taxon>
        <taxon>Pseudomonadota</taxon>
        <taxon>Alphaproteobacteria</taxon>
        <taxon>Hyphomicrobiales</taxon>
        <taxon>Rhizobiaceae</taxon>
        <taxon>Rhizobium/Agrobacterium group</taxon>
        <taxon>Rhizobium</taxon>
    </lineage>
</organism>